<reference evidence="4" key="1">
    <citation type="journal article" date="2019" name="Int. J. Syst. Evol. Microbiol.">
        <title>The Global Catalogue of Microorganisms (GCM) 10K type strain sequencing project: providing services to taxonomists for standard genome sequencing and annotation.</title>
        <authorList>
            <consortium name="The Broad Institute Genomics Platform"/>
            <consortium name="The Broad Institute Genome Sequencing Center for Infectious Disease"/>
            <person name="Wu L."/>
            <person name="Ma J."/>
        </authorList>
    </citation>
    <scope>NUCLEOTIDE SEQUENCE [LARGE SCALE GENOMIC DNA]</scope>
    <source>
        <strain evidence="4">JCM 9377</strain>
    </source>
</reference>
<accession>A0ABP6QL18</accession>
<dbReference type="Proteomes" id="UP001501237">
    <property type="component" value="Unassembled WGS sequence"/>
</dbReference>
<keyword evidence="4" id="KW-1185">Reference proteome</keyword>
<name>A0ABP6QL18_9ACTN</name>
<dbReference type="PANTHER" id="PTHR43477:SF1">
    <property type="entry name" value="DIHYDROANTICAPSIN 7-DEHYDROGENASE"/>
    <property type="match status" value="1"/>
</dbReference>
<dbReference type="Gene3D" id="3.40.50.720">
    <property type="entry name" value="NAD(P)-binding Rossmann-like Domain"/>
    <property type="match status" value="1"/>
</dbReference>
<proteinExistence type="inferred from homology"/>
<evidence type="ECO:0000313" key="3">
    <source>
        <dbReference type="EMBL" id="GAA3239176.1"/>
    </source>
</evidence>
<evidence type="ECO:0000256" key="1">
    <source>
        <dbReference type="ARBA" id="ARBA00006484"/>
    </source>
</evidence>
<dbReference type="InterPro" id="IPR036291">
    <property type="entry name" value="NAD(P)-bd_dom_sf"/>
</dbReference>
<gene>
    <name evidence="3" type="ORF">GCM10010468_75220</name>
</gene>
<dbReference type="RefSeq" id="WP_344838496.1">
    <property type="nucleotide sequence ID" value="NZ_BAAAUV010000037.1"/>
</dbReference>
<dbReference type="Pfam" id="PF00106">
    <property type="entry name" value="adh_short"/>
    <property type="match status" value="1"/>
</dbReference>
<sequence>MKTIVVAGAGGAAGPPAVLKLAEAGYRVIAVDRIPLERAHPNIVPSQVDLLDFEAVRKWAAELGPVDGLVHLVGGWRGGKTFADTRLEDWDFLHDLLIRTLQHTTLGLEFNDGARVAIVSQSGARRPSQGNAAYATAKAASEAWTLALADSFKGSERAATILVVKALATGETRKPGWTHVDDLAGDIVKLWERPAPELNGKRLELSA</sequence>
<dbReference type="PANTHER" id="PTHR43477">
    <property type="entry name" value="DIHYDROANTICAPSIN 7-DEHYDROGENASE"/>
    <property type="match status" value="1"/>
</dbReference>
<dbReference type="EMBL" id="BAAAUV010000037">
    <property type="protein sequence ID" value="GAA3239176.1"/>
    <property type="molecule type" value="Genomic_DNA"/>
</dbReference>
<comment type="caution">
    <text evidence="3">The sequence shown here is derived from an EMBL/GenBank/DDBJ whole genome shotgun (WGS) entry which is preliminary data.</text>
</comment>
<evidence type="ECO:0000256" key="2">
    <source>
        <dbReference type="ARBA" id="ARBA00023002"/>
    </source>
</evidence>
<organism evidence="3 4">
    <name type="scientific">Actinocorallia longicatena</name>
    <dbReference type="NCBI Taxonomy" id="111803"/>
    <lineage>
        <taxon>Bacteria</taxon>
        <taxon>Bacillati</taxon>
        <taxon>Actinomycetota</taxon>
        <taxon>Actinomycetes</taxon>
        <taxon>Streptosporangiales</taxon>
        <taxon>Thermomonosporaceae</taxon>
        <taxon>Actinocorallia</taxon>
    </lineage>
</organism>
<dbReference type="SUPFAM" id="SSF51735">
    <property type="entry name" value="NAD(P)-binding Rossmann-fold domains"/>
    <property type="match status" value="1"/>
</dbReference>
<protein>
    <submittedName>
        <fullName evidence="3">SDR family oxidoreductase</fullName>
    </submittedName>
</protein>
<evidence type="ECO:0000313" key="4">
    <source>
        <dbReference type="Proteomes" id="UP001501237"/>
    </source>
</evidence>
<dbReference type="InterPro" id="IPR002347">
    <property type="entry name" value="SDR_fam"/>
</dbReference>
<dbReference type="InterPro" id="IPR051122">
    <property type="entry name" value="SDR_DHRS6-like"/>
</dbReference>
<comment type="similarity">
    <text evidence="1">Belongs to the short-chain dehydrogenases/reductases (SDR) family.</text>
</comment>
<keyword evidence="2" id="KW-0560">Oxidoreductase</keyword>